<feature type="domain" description="ESX-1 secretion-associated protein EspB PPE" evidence="3">
    <location>
        <begin position="127"/>
        <end position="282"/>
    </location>
</feature>
<feature type="compositionally biased region" description="Gly residues" evidence="1">
    <location>
        <begin position="341"/>
        <end position="369"/>
    </location>
</feature>
<dbReference type="AlphaFoldDB" id="A0A132PM82"/>
<feature type="compositionally biased region" description="Gly residues" evidence="1">
    <location>
        <begin position="399"/>
        <end position="416"/>
    </location>
</feature>
<dbReference type="Pfam" id="PF18625">
    <property type="entry name" value="EspB_PE"/>
    <property type="match status" value="1"/>
</dbReference>
<evidence type="ECO:0000256" key="1">
    <source>
        <dbReference type="SAM" id="MobiDB-lite"/>
    </source>
</evidence>
<proteinExistence type="predicted"/>
<name>A0A132PM82_9MYCO</name>
<dbReference type="InterPro" id="IPR054056">
    <property type="entry name" value="EspB_PPE"/>
</dbReference>
<feature type="compositionally biased region" description="Gly residues" evidence="1">
    <location>
        <begin position="286"/>
        <end position="311"/>
    </location>
</feature>
<dbReference type="SUPFAM" id="SSF140459">
    <property type="entry name" value="PE/PPE dimer-like"/>
    <property type="match status" value="1"/>
</dbReference>
<evidence type="ECO:0000259" key="2">
    <source>
        <dbReference type="Pfam" id="PF18625"/>
    </source>
</evidence>
<gene>
    <name evidence="4" type="ORF">AFM11_14255</name>
</gene>
<reference evidence="4 5" key="1">
    <citation type="submission" date="2015-07" db="EMBL/GenBank/DDBJ databases">
        <title>A draft genome sequence of Mycobacterium wolinskyi.</title>
        <authorList>
            <person name="de Man T.J."/>
            <person name="Perry K.A."/>
            <person name="Coulliette A.D."/>
            <person name="Jensen B."/>
            <person name="Toney N.C."/>
            <person name="Limbago B.M."/>
            <person name="Noble-Wang J."/>
        </authorList>
    </citation>
    <scope>NUCLEOTIDE SEQUENCE [LARGE SCALE GENOMIC DNA]</scope>
    <source>
        <strain evidence="4 5">CDC_01</strain>
    </source>
</reference>
<feature type="compositionally biased region" description="Pro residues" evidence="1">
    <location>
        <begin position="103"/>
        <end position="116"/>
    </location>
</feature>
<feature type="compositionally biased region" description="Gly residues" evidence="1">
    <location>
        <begin position="433"/>
        <end position="475"/>
    </location>
</feature>
<feature type="region of interest" description="Disordered" evidence="1">
    <location>
        <begin position="256"/>
        <end position="495"/>
    </location>
</feature>
<dbReference type="InterPro" id="IPR038332">
    <property type="entry name" value="PPE_sf"/>
</dbReference>
<organism evidence="4 5">
    <name type="scientific">Mycolicibacterium wolinskyi</name>
    <dbReference type="NCBI Taxonomy" id="59750"/>
    <lineage>
        <taxon>Bacteria</taxon>
        <taxon>Bacillati</taxon>
        <taxon>Actinomycetota</taxon>
        <taxon>Actinomycetes</taxon>
        <taxon>Mycobacteriales</taxon>
        <taxon>Mycobacteriaceae</taxon>
        <taxon>Mycolicibacterium</taxon>
    </lineage>
</organism>
<evidence type="ECO:0000259" key="3">
    <source>
        <dbReference type="Pfam" id="PF21856"/>
    </source>
</evidence>
<dbReference type="InterPro" id="IPR041275">
    <property type="entry name" value="EspB_PE"/>
</dbReference>
<feature type="region of interest" description="Disordered" evidence="1">
    <location>
        <begin position="19"/>
        <end position="46"/>
    </location>
</feature>
<keyword evidence="5" id="KW-1185">Reference proteome</keyword>
<dbReference type="Gene3D" id="1.20.1260.20">
    <property type="entry name" value="PPE superfamily"/>
    <property type="match status" value="1"/>
</dbReference>
<dbReference type="EMBL" id="LGTW01000008">
    <property type="protein sequence ID" value="KWX23446.1"/>
    <property type="molecule type" value="Genomic_DNA"/>
</dbReference>
<sequence>MADQIKVAAEELTKRATWISEQAGRWPTEAPKASPPDDLSSTKTAVDNLNAYGESLQKFTDVSKEESLRLARTLEKVAKAYSDVDENWVDPIERGTKAEAIPVPAPEPELPLPPEPPKPEMVSADGYLSVEETEERLNSGDAGSLNDAIEAGFKGMIAVTSLAPEASFADWEGDAADAAFAKFNKFRDWLQDLSDAWESYAGAAVAIKNAHDKAVADHKPIAEAYKALQDTLDDALEGTNPNQADIDALVAKMEAEQEKSRMVRETYASSSDPEMAKVPTPPFGVAAGGGPPNNGGQPPGTGGGGGGGTPGGQPPGGMPPGQPAMSPASANPAGGQPESAGAGGSPAGGGSPSGGGQGQGSGGGGGAPSGAGAPTGAELPSGSGDIPGLAEPSLKPASAGGGGGSGGGAGGGGGGMPSAPLGPAVGAETVAPPGGGAARGGAGMPAGAGPAGGGMAGAGMGGMGGMGHGAGGGNQGKDKRRDPNLTPDEDLYTEDRAYTEAIIGLQERRKREMQARKDPS</sequence>
<feature type="domain" description="ESX-1 secretion-associated protein EspB PE" evidence="2">
    <location>
        <begin position="10"/>
        <end position="88"/>
    </location>
</feature>
<accession>A0A132PM82</accession>
<dbReference type="Proteomes" id="UP000070612">
    <property type="component" value="Unassembled WGS sequence"/>
</dbReference>
<evidence type="ECO:0000313" key="5">
    <source>
        <dbReference type="Proteomes" id="UP000070612"/>
    </source>
</evidence>
<protein>
    <submittedName>
        <fullName evidence="4">Uncharacterized protein</fullName>
    </submittedName>
</protein>
<dbReference type="Pfam" id="PF21856">
    <property type="entry name" value="EspB_PPE"/>
    <property type="match status" value="1"/>
</dbReference>
<dbReference type="RefSeq" id="WP_067849765.1">
    <property type="nucleotide sequence ID" value="NZ_LGTW01000008.1"/>
</dbReference>
<feature type="compositionally biased region" description="Pro residues" evidence="1">
    <location>
        <begin position="312"/>
        <end position="322"/>
    </location>
</feature>
<comment type="caution">
    <text evidence="4">The sequence shown here is derived from an EMBL/GenBank/DDBJ whole genome shotgun (WGS) entry which is preliminary data.</text>
</comment>
<evidence type="ECO:0000313" key="4">
    <source>
        <dbReference type="EMBL" id="KWX23446.1"/>
    </source>
</evidence>
<feature type="region of interest" description="Disordered" evidence="1">
    <location>
        <begin position="102"/>
        <end position="122"/>
    </location>
</feature>
<dbReference type="PATRIC" id="fig|59750.3.peg.6958"/>